<reference evidence="1 2" key="1">
    <citation type="journal article" date="2018" name="J. Allergy Clin. Immunol.">
        <title>High-quality assembly of Dermatophagoides pteronyssinus genome and transcriptome reveals a wide range of novel allergens.</title>
        <authorList>
            <person name="Liu X.Y."/>
            <person name="Yang K.Y."/>
            <person name="Wang M.Q."/>
            <person name="Kwok J.S."/>
            <person name="Zeng X."/>
            <person name="Yang Z."/>
            <person name="Xiao X.J."/>
            <person name="Lau C.P."/>
            <person name="Li Y."/>
            <person name="Huang Z.M."/>
            <person name="Ba J.G."/>
            <person name="Yim A.K."/>
            <person name="Ouyang C.Y."/>
            <person name="Ngai S.M."/>
            <person name="Chan T.F."/>
            <person name="Leung E.L."/>
            <person name="Liu L."/>
            <person name="Liu Z.G."/>
            <person name="Tsui S.K."/>
        </authorList>
    </citation>
    <scope>NUCLEOTIDE SEQUENCE [LARGE SCALE GENOMIC DNA]</scope>
    <source>
        <strain evidence="1">Derp</strain>
    </source>
</reference>
<protein>
    <submittedName>
        <fullName evidence="1">Uncharacterized protein</fullName>
    </submittedName>
</protein>
<evidence type="ECO:0000313" key="2">
    <source>
        <dbReference type="Proteomes" id="UP000887458"/>
    </source>
</evidence>
<dbReference type="EMBL" id="NJHN03000037">
    <property type="protein sequence ID" value="KAH9422210.1"/>
    <property type="molecule type" value="Genomic_DNA"/>
</dbReference>
<organism evidence="1 2">
    <name type="scientific">Dermatophagoides pteronyssinus</name>
    <name type="common">European house dust mite</name>
    <dbReference type="NCBI Taxonomy" id="6956"/>
    <lineage>
        <taxon>Eukaryota</taxon>
        <taxon>Metazoa</taxon>
        <taxon>Ecdysozoa</taxon>
        <taxon>Arthropoda</taxon>
        <taxon>Chelicerata</taxon>
        <taxon>Arachnida</taxon>
        <taxon>Acari</taxon>
        <taxon>Acariformes</taxon>
        <taxon>Sarcoptiformes</taxon>
        <taxon>Astigmata</taxon>
        <taxon>Psoroptidia</taxon>
        <taxon>Analgoidea</taxon>
        <taxon>Pyroglyphidae</taxon>
        <taxon>Dermatophagoidinae</taxon>
        <taxon>Dermatophagoides</taxon>
    </lineage>
</organism>
<accession>A0ABQ8JHX5</accession>
<evidence type="ECO:0000313" key="1">
    <source>
        <dbReference type="EMBL" id="KAH9422210.1"/>
    </source>
</evidence>
<proteinExistence type="predicted"/>
<comment type="caution">
    <text evidence="1">The sequence shown here is derived from an EMBL/GenBank/DDBJ whole genome shotgun (WGS) entry which is preliminary data.</text>
</comment>
<dbReference type="Proteomes" id="UP000887458">
    <property type="component" value="Unassembled WGS sequence"/>
</dbReference>
<gene>
    <name evidence="1" type="ORF">DERP_002506</name>
</gene>
<keyword evidence="2" id="KW-1185">Reference proteome</keyword>
<reference evidence="1 2" key="2">
    <citation type="journal article" date="2022" name="Mol. Biol. Evol.">
        <title>Comparative Genomics Reveals Insights into the Divergent Evolution of Astigmatic Mites and Household Pest Adaptations.</title>
        <authorList>
            <person name="Xiong Q."/>
            <person name="Wan A.T."/>
            <person name="Liu X."/>
            <person name="Fung C.S."/>
            <person name="Xiao X."/>
            <person name="Malainual N."/>
            <person name="Hou J."/>
            <person name="Wang L."/>
            <person name="Wang M."/>
            <person name="Yang K.Y."/>
            <person name="Cui Y."/>
            <person name="Leung E.L."/>
            <person name="Nong W."/>
            <person name="Shin S.K."/>
            <person name="Au S.W."/>
            <person name="Jeong K.Y."/>
            <person name="Chew F.T."/>
            <person name="Hui J.H."/>
            <person name="Leung T.F."/>
            <person name="Tungtrongchitr A."/>
            <person name="Zhong N."/>
            <person name="Liu Z."/>
            <person name="Tsui S.K."/>
        </authorList>
    </citation>
    <scope>NUCLEOTIDE SEQUENCE [LARGE SCALE GENOMIC DNA]</scope>
    <source>
        <strain evidence="1">Derp</strain>
    </source>
</reference>
<sequence length="114" mass="13045">MIFFSRGPRKIYTSTIPFENLNGRGILNLDNKDRRKFQRISHYLPLKQQKNSDNNNDDFGQDIRNVNDVRVEKLSLVSCGNGFLSSKIDKLFLPTTILSLSLAIISLEQSKSKL</sequence>
<name>A0ABQ8JHX5_DERPT</name>